<feature type="compositionally biased region" description="Basic and acidic residues" evidence="1">
    <location>
        <begin position="63"/>
        <end position="72"/>
    </location>
</feature>
<evidence type="ECO:0000313" key="3">
    <source>
        <dbReference type="EMBL" id="RVX12572.1"/>
    </source>
</evidence>
<proteinExistence type="predicted"/>
<evidence type="ECO:0000313" key="4">
    <source>
        <dbReference type="Proteomes" id="UP000288805"/>
    </source>
</evidence>
<evidence type="ECO:0000256" key="1">
    <source>
        <dbReference type="SAM" id="MobiDB-lite"/>
    </source>
</evidence>
<dbReference type="Proteomes" id="UP000288805">
    <property type="component" value="Unassembled WGS sequence"/>
</dbReference>
<feature type="domain" description="Retrovirus-related Pol polyprotein from transposon TNT 1-94-like beta-barrel" evidence="2">
    <location>
        <begin position="140"/>
        <end position="181"/>
    </location>
</feature>
<protein>
    <recommendedName>
        <fullName evidence="2">Retrovirus-related Pol polyprotein from transposon TNT 1-94-like beta-barrel domain-containing protein</fullName>
    </recommendedName>
</protein>
<dbReference type="PANTHER" id="PTHR34222:SF40">
    <property type="match status" value="1"/>
</dbReference>
<dbReference type="InterPro" id="IPR054722">
    <property type="entry name" value="PolX-like_BBD"/>
</dbReference>
<dbReference type="EMBL" id="QGNW01000027">
    <property type="protein sequence ID" value="RVX12572.1"/>
    <property type="molecule type" value="Genomic_DNA"/>
</dbReference>
<sequence length="235" mass="25991">MLGTQNSSKNLENSALVARGTQSNNNNHQTKKNRPWCDHCRKLGHTKETCWHLHGKPAEWKLSRPQQNREGRGYTAAAEEDTSGTISNPGPFSKEQLEALQKMFQQTLQSTGTTIGTASIAQKGIFSHALNVRQENHTTWIVDSGASDHMTGNLMVFHEYTPCHNNSSVQIADGTLSRVFGTALNSGKRIGNAEVRAGLYLLSAEEIRRLPMKTACVVSNPSTKTDSVVMLWHYD</sequence>
<dbReference type="Pfam" id="PF22936">
    <property type="entry name" value="Pol_BBD"/>
    <property type="match status" value="1"/>
</dbReference>
<evidence type="ECO:0000259" key="2">
    <source>
        <dbReference type="Pfam" id="PF22936"/>
    </source>
</evidence>
<accession>A0A438JUC4</accession>
<comment type="caution">
    <text evidence="3">The sequence shown here is derived from an EMBL/GenBank/DDBJ whole genome shotgun (WGS) entry which is preliminary data.</text>
</comment>
<dbReference type="PANTHER" id="PTHR34222">
    <property type="entry name" value="GAG_PRE-INTEGRS DOMAIN-CONTAINING PROTEIN"/>
    <property type="match status" value="1"/>
</dbReference>
<name>A0A438JUC4_VITVI</name>
<organism evidence="3 4">
    <name type="scientific">Vitis vinifera</name>
    <name type="common">Grape</name>
    <dbReference type="NCBI Taxonomy" id="29760"/>
    <lineage>
        <taxon>Eukaryota</taxon>
        <taxon>Viridiplantae</taxon>
        <taxon>Streptophyta</taxon>
        <taxon>Embryophyta</taxon>
        <taxon>Tracheophyta</taxon>
        <taxon>Spermatophyta</taxon>
        <taxon>Magnoliopsida</taxon>
        <taxon>eudicotyledons</taxon>
        <taxon>Gunneridae</taxon>
        <taxon>Pentapetalae</taxon>
        <taxon>rosids</taxon>
        <taxon>Vitales</taxon>
        <taxon>Vitaceae</taxon>
        <taxon>Viteae</taxon>
        <taxon>Vitis</taxon>
    </lineage>
</organism>
<reference evidence="3 4" key="1">
    <citation type="journal article" date="2018" name="PLoS Genet.">
        <title>Population sequencing reveals clonal diversity and ancestral inbreeding in the grapevine cultivar Chardonnay.</title>
        <authorList>
            <person name="Roach M.J."/>
            <person name="Johnson D.L."/>
            <person name="Bohlmann J."/>
            <person name="van Vuuren H.J."/>
            <person name="Jones S.J."/>
            <person name="Pretorius I.S."/>
            <person name="Schmidt S.A."/>
            <person name="Borneman A.R."/>
        </authorList>
    </citation>
    <scope>NUCLEOTIDE SEQUENCE [LARGE SCALE GENOMIC DNA]</scope>
    <source>
        <strain evidence="4">cv. Chardonnay</strain>
        <tissue evidence="3">Leaf</tissue>
    </source>
</reference>
<feature type="region of interest" description="Disordered" evidence="1">
    <location>
        <begin position="63"/>
        <end position="89"/>
    </location>
</feature>
<gene>
    <name evidence="3" type="ORF">CK203_011525</name>
</gene>
<dbReference type="AlphaFoldDB" id="A0A438JUC4"/>